<feature type="non-terminal residue" evidence="2">
    <location>
        <position position="81"/>
    </location>
</feature>
<protein>
    <submittedName>
        <fullName evidence="2">Efflux RND transporter permease subunit</fullName>
    </submittedName>
</protein>
<keyword evidence="1" id="KW-1133">Transmembrane helix</keyword>
<sequence>DGAVVMVEGIFVAMDHMAKELGMEKYNRLIKLGVFKQVSIEKAKAIFFSKLIIITCLLPIFAFQKVEGKMFSPLAYTLGFA</sequence>
<dbReference type="Pfam" id="PF00873">
    <property type="entry name" value="ACR_tran"/>
    <property type="match status" value="1"/>
</dbReference>
<dbReference type="EMBL" id="JBJVNE010000639">
    <property type="protein sequence ID" value="MFM9653954.1"/>
    <property type="molecule type" value="Genomic_DNA"/>
</dbReference>
<evidence type="ECO:0000313" key="2">
    <source>
        <dbReference type="EMBL" id="MFM9653954.1"/>
    </source>
</evidence>
<dbReference type="Gene3D" id="1.20.1640.10">
    <property type="entry name" value="Multidrug efflux transporter AcrB transmembrane domain"/>
    <property type="match status" value="1"/>
</dbReference>
<reference evidence="2 3" key="1">
    <citation type="submission" date="2024-12" db="EMBL/GenBank/DDBJ databases">
        <title>Forecasting of Potato common scab and diversities of Pathogenic streptomyces spp. in china.</title>
        <authorList>
            <person name="Handique U."/>
            <person name="Wu J."/>
        </authorList>
    </citation>
    <scope>NUCLEOTIDE SEQUENCE [LARGE SCALE GENOMIC DNA]</scope>
    <source>
        <strain evidence="2 3">ZRIMU1585</strain>
    </source>
</reference>
<keyword evidence="3" id="KW-1185">Reference proteome</keyword>
<dbReference type="InterPro" id="IPR001036">
    <property type="entry name" value="Acrflvin-R"/>
</dbReference>
<feature type="transmembrane region" description="Helical" evidence="1">
    <location>
        <begin position="45"/>
        <end position="63"/>
    </location>
</feature>
<organism evidence="2 3">
    <name type="scientific">Streptomyces galilaeus</name>
    <dbReference type="NCBI Taxonomy" id="33899"/>
    <lineage>
        <taxon>Bacteria</taxon>
        <taxon>Bacillati</taxon>
        <taxon>Actinomycetota</taxon>
        <taxon>Actinomycetes</taxon>
        <taxon>Kitasatosporales</taxon>
        <taxon>Streptomycetaceae</taxon>
        <taxon>Streptomyces</taxon>
    </lineage>
</organism>
<accession>A0ABW9J1R6</accession>
<keyword evidence="1" id="KW-0472">Membrane</keyword>
<evidence type="ECO:0000256" key="1">
    <source>
        <dbReference type="SAM" id="Phobius"/>
    </source>
</evidence>
<proteinExistence type="predicted"/>
<comment type="caution">
    <text evidence="2">The sequence shown here is derived from an EMBL/GenBank/DDBJ whole genome shotgun (WGS) entry which is preliminary data.</text>
</comment>
<dbReference type="Proteomes" id="UP001631993">
    <property type="component" value="Unassembled WGS sequence"/>
</dbReference>
<feature type="non-terminal residue" evidence="2">
    <location>
        <position position="1"/>
    </location>
</feature>
<name>A0ABW9J1R6_STRGJ</name>
<evidence type="ECO:0000313" key="3">
    <source>
        <dbReference type="Proteomes" id="UP001631993"/>
    </source>
</evidence>
<dbReference type="RefSeq" id="WP_409098190.1">
    <property type="nucleotide sequence ID" value="NZ_JBJVNE010000639.1"/>
</dbReference>
<gene>
    <name evidence="2" type="ORF">ACKI1S_49330</name>
</gene>
<keyword evidence="1" id="KW-0812">Transmembrane</keyword>